<organism evidence="2">
    <name type="scientific">uncultured Thermomicrobiales bacterium</name>
    <dbReference type="NCBI Taxonomy" id="1645740"/>
    <lineage>
        <taxon>Bacteria</taxon>
        <taxon>Pseudomonadati</taxon>
        <taxon>Thermomicrobiota</taxon>
        <taxon>Thermomicrobia</taxon>
        <taxon>Thermomicrobiales</taxon>
        <taxon>environmental samples</taxon>
    </lineage>
</organism>
<dbReference type="AlphaFoldDB" id="A0A6J4VIY2"/>
<sequence length="46" mass="4913">WPAGSSLGPKHPSGRVDVAAPPPEEAIPRWVVRRGCGAARRPSRAR</sequence>
<feature type="region of interest" description="Disordered" evidence="1">
    <location>
        <begin position="1"/>
        <end position="26"/>
    </location>
</feature>
<gene>
    <name evidence="2" type="ORF">AVDCRST_MAG49-4379</name>
</gene>
<name>A0A6J4VIY2_9BACT</name>
<proteinExistence type="predicted"/>
<evidence type="ECO:0000313" key="2">
    <source>
        <dbReference type="EMBL" id="CAA9577295.1"/>
    </source>
</evidence>
<accession>A0A6J4VIY2</accession>
<reference evidence="2" key="1">
    <citation type="submission" date="2020-02" db="EMBL/GenBank/DDBJ databases">
        <authorList>
            <person name="Meier V. D."/>
        </authorList>
    </citation>
    <scope>NUCLEOTIDE SEQUENCE</scope>
    <source>
        <strain evidence="2">AVDCRST_MAG49</strain>
    </source>
</reference>
<evidence type="ECO:0000256" key="1">
    <source>
        <dbReference type="SAM" id="MobiDB-lite"/>
    </source>
</evidence>
<feature type="non-terminal residue" evidence="2">
    <location>
        <position position="1"/>
    </location>
</feature>
<dbReference type="EMBL" id="CADCWG010000311">
    <property type="protein sequence ID" value="CAA9577295.1"/>
    <property type="molecule type" value="Genomic_DNA"/>
</dbReference>
<feature type="non-terminal residue" evidence="2">
    <location>
        <position position="46"/>
    </location>
</feature>
<protein>
    <submittedName>
        <fullName evidence="2">Uncharacterized protein</fullName>
    </submittedName>
</protein>